<sequence>MKKFAVLGAAIIALFSLAHPAPASAFNPDDATKSHIEAAEVFLAEAGASKHDTRQLINKIERNEPIGSAAGLPIVAKWTQRDGDFLVTTETYADGSIEVSSLEQPAAPDGLTDAEFEAGRPAQTAKETTAAQHNERGGLTVPGGRNEIHGSIKGCKVKAGSGYRSYRACTVLRQSATANISFTAAYTLVQKGNDYISGVSTPIHRCYVASCTDVKTKILRKKESRSGKAVARGSMNVTAPGGWASKSYWVELRVGGNKATVVNGG</sequence>
<keyword evidence="1" id="KW-0732">Signal</keyword>
<reference evidence="2 3" key="1">
    <citation type="submission" date="2020-08" db="EMBL/GenBank/DDBJ databases">
        <title>A Genomic Blueprint of the Chicken Gut Microbiome.</title>
        <authorList>
            <person name="Gilroy R."/>
            <person name="Ravi A."/>
            <person name="Getino M."/>
            <person name="Pursley I."/>
            <person name="Horton D.L."/>
            <person name="Alikhan N.-F."/>
            <person name="Baker D."/>
            <person name="Gharbi K."/>
            <person name="Hall N."/>
            <person name="Watson M."/>
            <person name="Adriaenssens E.M."/>
            <person name="Foster-Nyarko E."/>
            <person name="Jarju S."/>
            <person name="Secka A."/>
            <person name="Antonio M."/>
            <person name="Oren A."/>
            <person name="Chaudhuri R."/>
            <person name="La Ragione R.M."/>
            <person name="Hildebrand F."/>
            <person name="Pallen M.J."/>
        </authorList>
    </citation>
    <scope>NUCLEOTIDE SEQUENCE [LARGE SCALE GENOMIC DNA]</scope>
    <source>
        <strain evidence="2 3">Re57</strain>
    </source>
</reference>
<evidence type="ECO:0000313" key="2">
    <source>
        <dbReference type="EMBL" id="MBD8019642.1"/>
    </source>
</evidence>
<name>A0ABR8WRT9_9MICO</name>
<evidence type="ECO:0000256" key="1">
    <source>
        <dbReference type="SAM" id="SignalP"/>
    </source>
</evidence>
<comment type="caution">
    <text evidence="2">The sequence shown here is derived from an EMBL/GenBank/DDBJ whole genome shotgun (WGS) entry which is preliminary data.</text>
</comment>
<accession>A0ABR8WRT9</accession>
<dbReference type="Proteomes" id="UP000651517">
    <property type="component" value="Unassembled WGS sequence"/>
</dbReference>
<evidence type="ECO:0000313" key="3">
    <source>
        <dbReference type="Proteomes" id="UP000651517"/>
    </source>
</evidence>
<gene>
    <name evidence="2" type="ORF">H9634_02455</name>
</gene>
<proteinExistence type="predicted"/>
<feature type="signal peptide" evidence="1">
    <location>
        <begin position="1"/>
        <end position="25"/>
    </location>
</feature>
<dbReference type="EMBL" id="JACSPY010000002">
    <property type="protein sequence ID" value="MBD8019642.1"/>
    <property type="molecule type" value="Genomic_DNA"/>
</dbReference>
<dbReference type="RefSeq" id="WP_191725228.1">
    <property type="nucleotide sequence ID" value="NZ_JACSPY010000002.1"/>
</dbReference>
<organism evidence="2 3">
    <name type="scientific">Brevibacterium gallinarum</name>
    <dbReference type="NCBI Taxonomy" id="2762220"/>
    <lineage>
        <taxon>Bacteria</taxon>
        <taxon>Bacillati</taxon>
        <taxon>Actinomycetota</taxon>
        <taxon>Actinomycetes</taxon>
        <taxon>Micrococcales</taxon>
        <taxon>Brevibacteriaceae</taxon>
        <taxon>Brevibacterium</taxon>
    </lineage>
</organism>
<keyword evidence="3" id="KW-1185">Reference proteome</keyword>
<protein>
    <submittedName>
        <fullName evidence="2">DUF5626 family protein</fullName>
    </submittedName>
</protein>
<feature type="chain" id="PRO_5045086863" evidence="1">
    <location>
        <begin position="26"/>
        <end position="265"/>
    </location>
</feature>